<dbReference type="Proteomes" id="UP000054423">
    <property type="component" value="Unassembled WGS sequence"/>
</dbReference>
<sequence length="50" mass="5603">MAMLDLSQEQNNKCCTVSTNFESECHTELLRTPISPKPTGVVTWIYATTL</sequence>
<reference evidence="2" key="2">
    <citation type="submission" date="2013-11" db="EMBL/GenBank/DDBJ databases">
        <title>The Genome Sequence of Phytophthora parasitica IAC_01/95.</title>
        <authorList>
            <consortium name="The Broad Institute Genomics Platform"/>
            <person name="Russ C."/>
            <person name="Tyler B."/>
            <person name="Panabieres F."/>
            <person name="Shan W."/>
            <person name="Tripathy S."/>
            <person name="Grunwald N."/>
            <person name="Machado M."/>
            <person name="Johnson C.S."/>
            <person name="Arredondo F."/>
            <person name="Hong C."/>
            <person name="Coffey M."/>
            <person name="Young S.K."/>
            <person name="Zeng Q."/>
            <person name="Gargeya S."/>
            <person name="Fitzgerald M."/>
            <person name="Abouelleil A."/>
            <person name="Alvarado L."/>
            <person name="Chapman S.B."/>
            <person name="Gainer-Dewar J."/>
            <person name="Goldberg J."/>
            <person name="Griggs A."/>
            <person name="Gujja S."/>
            <person name="Hansen M."/>
            <person name="Howarth C."/>
            <person name="Imamovic A."/>
            <person name="Ireland A."/>
            <person name="Larimer J."/>
            <person name="McCowan C."/>
            <person name="Murphy C."/>
            <person name="Pearson M."/>
            <person name="Poon T.W."/>
            <person name="Priest M."/>
            <person name="Roberts A."/>
            <person name="Saif S."/>
            <person name="Shea T."/>
            <person name="Sykes S."/>
            <person name="Wortman J."/>
            <person name="Nusbaum C."/>
            <person name="Birren B."/>
        </authorList>
    </citation>
    <scope>NUCLEOTIDE SEQUENCE [LARGE SCALE GENOMIC DNA]</scope>
    <source>
        <strain evidence="2">IAC_01/95</strain>
    </source>
</reference>
<dbReference type="EMBL" id="KI682321">
    <property type="protein sequence ID" value="ETL82116.1"/>
    <property type="molecule type" value="Genomic_DNA"/>
</dbReference>
<name>W2KA71_PHYNI</name>
<reference evidence="1" key="1">
    <citation type="submission" date="2013-11" db="EMBL/GenBank/DDBJ databases">
        <title>The Genome Sequence of Phytophthora parasitica CHvinca01.</title>
        <authorList>
            <consortium name="The Broad Institute Genomics Platform"/>
            <person name="Russ C."/>
            <person name="Tyler B."/>
            <person name="Panabieres F."/>
            <person name="Shan W."/>
            <person name="Tripathy S."/>
            <person name="Grunwald N."/>
            <person name="Machado M."/>
            <person name="Johnson C.S."/>
            <person name="Arredondo F."/>
            <person name="Hong C."/>
            <person name="Coffey M."/>
            <person name="Young S.K."/>
            <person name="Zeng Q."/>
            <person name="Gargeya S."/>
            <person name="Fitzgerald M."/>
            <person name="Abouelleil A."/>
            <person name="Alvarado L."/>
            <person name="Chapman S.B."/>
            <person name="Gainer-Dewar J."/>
            <person name="Goldberg J."/>
            <person name="Griggs A."/>
            <person name="Gujja S."/>
            <person name="Hansen M."/>
            <person name="Howarth C."/>
            <person name="Imamovic A."/>
            <person name="Ireland A."/>
            <person name="Larimer J."/>
            <person name="McCowan C."/>
            <person name="Murphy C."/>
            <person name="Pearson M."/>
            <person name="Poon T.W."/>
            <person name="Priest M."/>
            <person name="Roberts A."/>
            <person name="Saif S."/>
            <person name="Shea T."/>
            <person name="Sykes S."/>
            <person name="Wortman J."/>
            <person name="Nusbaum C."/>
            <person name="Birren B."/>
        </authorList>
    </citation>
    <scope>NUCLEOTIDE SEQUENCE [LARGE SCALE GENOMIC DNA]</scope>
    <source>
        <strain evidence="1">CHvinca01</strain>
    </source>
</reference>
<organism evidence="1">
    <name type="scientific">Phytophthora nicotianae</name>
    <name type="common">Potato buckeye rot agent</name>
    <name type="synonym">Phytophthora parasitica</name>
    <dbReference type="NCBI Taxonomy" id="4792"/>
    <lineage>
        <taxon>Eukaryota</taxon>
        <taxon>Sar</taxon>
        <taxon>Stramenopiles</taxon>
        <taxon>Oomycota</taxon>
        <taxon>Peronosporomycetes</taxon>
        <taxon>Peronosporales</taxon>
        <taxon>Peronosporaceae</taxon>
        <taxon>Phytophthora</taxon>
    </lineage>
</organism>
<dbReference type="EMBL" id="KI695550">
    <property type="protein sequence ID" value="ETM35320.1"/>
    <property type="molecule type" value="Genomic_DNA"/>
</dbReference>
<protein>
    <submittedName>
        <fullName evidence="1">Uncharacterized protein</fullName>
    </submittedName>
</protein>
<accession>W2KA71</accession>
<evidence type="ECO:0000313" key="1">
    <source>
        <dbReference type="EMBL" id="ETL82116.1"/>
    </source>
</evidence>
<dbReference type="AlphaFoldDB" id="W2KA71"/>
<dbReference type="Proteomes" id="UP000054532">
    <property type="component" value="Unassembled WGS sequence"/>
</dbReference>
<evidence type="ECO:0000313" key="2">
    <source>
        <dbReference type="EMBL" id="ETM35320.1"/>
    </source>
</evidence>
<gene>
    <name evidence="2" type="ORF">L914_17746</name>
    <name evidence="1" type="ORF">L917_17660</name>
</gene>
<proteinExistence type="predicted"/>